<feature type="non-terminal residue" evidence="13">
    <location>
        <position position="727"/>
    </location>
</feature>
<dbReference type="PROSITE" id="PS50103">
    <property type="entry name" value="ZF_C3H1"/>
    <property type="match status" value="1"/>
</dbReference>
<protein>
    <recommendedName>
        <fullName evidence="3">RING-type E3 ubiquitin transferase</fullName>
        <ecNumber evidence="3">2.3.2.27</ecNumber>
    </recommendedName>
</protein>
<evidence type="ECO:0000256" key="6">
    <source>
        <dbReference type="ARBA" id="ARBA00022771"/>
    </source>
</evidence>
<evidence type="ECO:0000256" key="8">
    <source>
        <dbReference type="PROSITE-ProRule" id="PRU00723"/>
    </source>
</evidence>
<evidence type="ECO:0000259" key="10">
    <source>
        <dbReference type="PROSITE" id="PS50089"/>
    </source>
</evidence>
<dbReference type="InterPro" id="IPR041523">
    <property type="entry name" value="ROQ_II"/>
</dbReference>
<dbReference type="Pfam" id="PF14634">
    <property type="entry name" value="zf-RING_5"/>
    <property type="match status" value="1"/>
</dbReference>
<dbReference type="PROSITE" id="PS00518">
    <property type="entry name" value="ZF_RING_1"/>
    <property type="match status" value="1"/>
</dbReference>
<dbReference type="InterPro" id="IPR013083">
    <property type="entry name" value="Znf_RING/FYVE/PHD"/>
</dbReference>
<feature type="compositionally biased region" description="Polar residues" evidence="9">
    <location>
        <begin position="492"/>
        <end position="510"/>
    </location>
</feature>
<dbReference type="SMART" id="SM00356">
    <property type="entry name" value="ZnF_C3H1"/>
    <property type="match status" value="1"/>
</dbReference>
<dbReference type="Proteomes" id="UP000694888">
    <property type="component" value="Unplaced"/>
</dbReference>
<feature type="compositionally biased region" description="Polar residues" evidence="9">
    <location>
        <begin position="699"/>
        <end position="709"/>
    </location>
</feature>
<dbReference type="Pfam" id="PF21206">
    <property type="entry name" value="Roquin_1_2-like_ROQ"/>
    <property type="match status" value="1"/>
</dbReference>
<feature type="region of interest" description="Disordered" evidence="9">
    <location>
        <begin position="655"/>
        <end position="727"/>
    </location>
</feature>
<comment type="catalytic activity">
    <reaction evidence="1">
        <text>S-ubiquitinyl-[E2 ubiquitin-conjugating enzyme]-L-cysteine + [acceptor protein]-L-lysine = [E2 ubiquitin-conjugating enzyme]-L-cysteine + N(6)-ubiquitinyl-[acceptor protein]-L-lysine.</text>
        <dbReference type="EC" id="2.3.2.27"/>
    </reaction>
</comment>
<dbReference type="InterPro" id="IPR017907">
    <property type="entry name" value="Znf_RING_CS"/>
</dbReference>
<evidence type="ECO:0000256" key="9">
    <source>
        <dbReference type="SAM" id="MobiDB-lite"/>
    </source>
</evidence>
<feature type="compositionally biased region" description="Low complexity" evidence="9">
    <location>
        <begin position="126"/>
        <end position="145"/>
    </location>
</feature>
<dbReference type="PANTHER" id="PTHR13139:SF54">
    <property type="entry name" value="RING-TYPE E3 UBIQUITIN TRANSFERASE"/>
    <property type="match status" value="1"/>
</dbReference>
<dbReference type="Gene3D" id="3.30.40.10">
    <property type="entry name" value="Zinc/RING finger domain, C3HC4 (zinc finger)"/>
    <property type="match status" value="1"/>
</dbReference>
<dbReference type="InterPro" id="IPR000571">
    <property type="entry name" value="Znf_CCCH"/>
</dbReference>
<feature type="domain" description="RING-type" evidence="10">
    <location>
        <begin position="16"/>
        <end position="57"/>
    </location>
</feature>
<sequence length="727" mass="79559">MHLSGLSRTECLTITCPVCIKLFNEKEHRPISLGCGHTVCKSCIKRNLKENRCPFDQIVLPDDVDKLPANFALMHLVGAAVPEQEKEDTTTGSNYPKSYEVARRCIEDMAVHLKPLAENASDDDGSTCSDHSSSRSSSKNNSNNSAVGCTVATKCVLSRPMQRKLISLIHCQLLEEEGRSRSARIARSLGERIVLELLTLHQYPHQLSASLWAAVRTRGCQFLGPAMQEEVLKLILLALEGGAFLSRKVLVLFVVQKLEQQYPQASKTAIGHVVQLLYRASCFKVMKREDESSLMQLKEEFCQYEALRREHDSQIVQIAIEAGLRISPEQWSSLLYGDPAHKSHMQSIIDKHQSPQSFAQSITELMLTLQRNSDVSGLQQLQPQLEFLSSIDPSPECPAPSWENTEAIMRSLDTVISAFVDFLSNPDHRSRLESAPVQNTRYKTSMCRDFSAKGSCPRGNTCTFAHSNEELERYRSRSRRSSTKPGLGLVDKTSSSLTAAESDQLKQVQRLSRLKQEGSTGEAAAPLPTPDGLRDGVQGHPSGSQPWRHHNHSVTLNAQDAAQHQSVAPTPRGLSSLGAGSELRGVAKQLDPDSSPYFPQASITMTSTQLTFTQGTARAPESMRAPTACHQTCFHPHNPGPSPFFTHMPSGCSHLPPGHDPRMTSVQPPPDMGGGQGAGPFYVPVGGVVNPQQRPPTAHPQSQHPSSAGMNPAPMLRPGAPPPPPPP</sequence>
<organism evidence="12 13">
    <name type="scientific">Aplysia californica</name>
    <name type="common">California sea hare</name>
    <dbReference type="NCBI Taxonomy" id="6500"/>
    <lineage>
        <taxon>Eukaryota</taxon>
        <taxon>Metazoa</taxon>
        <taxon>Spiralia</taxon>
        <taxon>Lophotrochozoa</taxon>
        <taxon>Mollusca</taxon>
        <taxon>Gastropoda</taxon>
        <taxon>Heterobranchia</taxon>
        <taxon>Euthyneura</taxon>
        <taxon>Tectipleura</taxon>
        <taxon>Aplysiida</taxon>
        <taxon>Aplysioidea</taxon>
        <taxon>Aplysiidae</taxon>
        <taxon>Aplysia</taxon>
    </lineage>
</organism>
<accession>A0ABM1VX45</accession>
<proteinExistence type="predicted"/>
<dbReference type="Gene3D" id="4.10.1000.10">
    <property type="entry name" value="Zinc finger, CCCH-type"/>
    <property type="match status" value="1"/>
</dbReference>
<keyword evidence="4" id="KW-0808">Transferase</keyword>
<feature type="region of interest" description="Disordered" evidence="9">
    <location>
        <begin position="118"/>
        <end position="145"/>
    </location>
</feature>
<keyword evidence="12" id="KW-1185">Reference proteome</keyword>
<dbReference type="InterPro" id="IPR052249">
    <property type="entry name" value="Roquin_domain"/>
</dbReference>
<dbReference type="EC" id="2.3.2.27" evidence="3"/>
<evidence type="ECO:0000256" key="7">
    <source>
        <dbReference type="ARBA" id="ARBA00022833"/>
    </source>
</evidence>
<evidence type="ECO:0000256" key="2">
    <source>
        <dbReference type="ARBA" id="ARBA00004201"/>
    </source>
</evidence>
<name>A0ABM1VX45_APLCA</name>
<dbReference type="SMART" id="SM00184">
    <property type="entry name" value="RING"/>
    <property type="match status" value="1"/>
</dbReference>
<keyword evidence="7 8" id="KW-0862">Zinc</keyword>
<evidence type="ECO:0000313" key="12">
    <source>
        <dbReference type="Proteomes" id="UP000694888"/>
    </source>
</evidence>
<dbReference type="SUPFAM" id="SSF90229">
    <property type="entry name" value="CCCH zinc finger"/>
    <property type="match status" value="1"/>
</dbReference>
<dbReference type="Pfam" id="PF18386">
    <property type="entry name" value="ROQ_II"/>
    <property type="match status" value="1"/>
</dbReference>
<evidence type="ECO:0000256" key="1">
    <source>
        <dbReference type="ARBA" id="ARBA00000900"/>
    </source>
</evidence>
<evidence type="ECO:0000256" key="3">
    <source>
        <dbReference type="ARBA" id="ARBA00012483"/>
    </source>
</evidence>
<evidence type="ECO:0000313" key="13">
    <source>
        <dbReference type="RefSeq" id="XP_035826987.1"/>
    </source>
</evidence>
<reference evidence="13" key="1">
    <citation type="submission" date="2025-08" db="UniProtKB">
        <authorList>
            <consortium name="RefSeq"/>
        </authorList>
    </citation>
    <scope>IDENTIFICATION</scope>
</reference>
<feature type="region of interest" description="Disordered" evidence="9">
    <location>
        <begin position="470"/>
        <end position="550"/>
    </location>
</feature>
<evidence type="ECO:0000259" key="11">
    <source>
        <dbReference type="PROSITE" id="PS50103"/>
    </source>
</evidence>
<feature type="zinc finger region" description="C3H1-type" evidence="8">
    <location>
        <begin position="441"/>
        <end position="469"/>
    </location>
</feature>
<evidence type="ECO:0000256" key="4">
    <source>
        <dbReference type="ARBA" id="ARBA00022679"/>
    </source>
</evidence>
<dbReference type="PROSITE" id="PS50089">
    <property type="entry name" value="ZF_RING_2"/>
    <property type="match status" value="1"/>
</dbReference>
<evidence type="ECO:0000256" key="5">
    <source>
        <dbReference type="ARBA" id="ARBA00022723"/>
    </source>
</evidence>
<feature type="domain" description="C3H1-type" evidence="11">
    <location>
        <begin position="441"/>
        <end position="469"/>
    </location>
</feature>
<dbReference type="SUPFAM" id="SSF57850">
    <property type="entry name" value="RING/U-box"/>
    <property type="match status" value="1"/>
</dbReference>
<dbReference type="InterPro" id="IPR048575">
    <property type="entry name" value="Roquin_1_2-like_ROQ"/>
</dbReference>
<keyword evidence="5 8" id="KW-0479">Metal-binding</keyword>
<comment type="subcellular location">
    <subcellularLocation>
        <location evidence="2">Cytoplasm</location>
        <location evidence="2">P-body</location>
    </subcellularLocation>
</comment>
<gene>
    <name evidence="13" type="primary">LOC101860985</name>
</gene>
<dbReference type="InterPro" id="IPR001841">
    <property type="entry name" value="Znf_RING"/>
</dbReference>
<dbReference type="Pfam" id="PF00642">
    <property type="entry name" value="zf-CCCH"/>
    <property type="match status" value="1"/>
</dbReference>
<dbReference type="GeneID" id="101860985"/>
<keyword evidence="6 8" id="KW-0863">Zinc-finger</keyword>
<dbReference type="Gene3D" id="1.20.120.1790">
    <property type="match status" value="1"/>
</dbReference>
<dbReference type="RefSeq" id="XP_035826987.1">
    <property type="nucleotide sequence ID" value="XM_035971094.1"/>
</dbReference>
<dbReference type="PANTHER" id="PTHR13139">
    <property type="entry name" value="RING FINGER AND CCCH-TYPE ZINC FINGER DOMAIN-CONTAINING PROTEIN"/>
    <property type="match status" value="1"/>
</dbReference>
<dbReference type="InterPro" id="IPR036855">
    <property type="entry name" value="Znf_CCCH_sf"/>
</dbReference>